<evidence type="ECO:0000313" key="3">
    <source>
        <dbReference type="Proteomes" id="UP000319783"/>
    </source>
</evidence>
<dbReference type="Gene3D" id="3.30.450.20">
    <property type="entry name" value="PAS domain"/>
    <property type="match status" value="1"/>
</dbReference>
<dbReference type="CDD" id="cd00130">
    <property type="entry name" value="PAS"/>
    <property type="match status" value="1"/>
</dbReference>
<dbReference type="EMBL" id="SULG01000021">
    <property type="protein sequence ID" value="TLD42383.1"/>
    <property type="molecule type" value="Genomic_DNA"/>
</dbReference>
<dbReference type="InterPro" id="IPR035965">
    <property type="entry name" value="PAS-like_dom_sf"/>
</dbReference>
<proteinExistence type="predicted"/>
<comment type="caution">
    <text evidence="2">The sequence shown here is derived from an EMBL/GenBank/DDBJ whole genome shotgun (WGS) entry which is preliminary data.</text>
</comment>
<gene>
    <name evidence="2" type="ORF">JETT_1317</name>
</gene>
<dbReference type="AlphaFoldDB" id="A0A533QCC9"/>
<dbReference type="Proteomes" id="UP000319783">
    <property type="component" value="Unassembled WGS sequence"/>
</dbReference>
<dbReference type="InterPro" id="IPR000014">
    <property type="entry name" value="PAS"/>
</dbReference>
<reference evidence="2 3" key="1">
    <citation type="submission" date="2019-04" db="EMBL/GenBank/DDBJ databases">
        <title>Genome of a novel bacterium Candidatus Jettenia ecosi reconstructed from metagenome of an anammox bioreactor.</title>
        <authorList>
            <person name="Mardanov A.V."/>
            <person name="Beletsky A.V."/>
            <person name="Ravin N.V."/>
            <person name="Botchkova E.A."/>
            <person name="Litti Y.V."/>
            <person name="Nozhevnikova A.N."/>
        </authorList>
    </citation>
    <scope>NUCLEOTIDE SEQUENCE [LARGE SCALE GENOMIC DNA]</scope>
    <source>
        <strain evidence="2">J2</strain>
    </source>
</reference>
<dbReference type="SUPFAM" id="SSF55785">
    <property type="entry name" value="PYP-like sensor domain (PAS domain)"/>
    <property type="match status" value="1"/>
</dbReference>
<protein>
    <recommendedName>
        <fullName evidence="1">PAS domain-containing protein</fullName>
    </recommendedName>
</protein>
<dbReference type="NCBIfam" id="TIGR00229">
    <property type="entry name" value="sensory_box"/>
    <property type="match status" value="1"/>
</dbReference>
<accession>A0A533QCC9</accession>
<evidence type="ECO:0000259" key="1">
    <source>
        <dbReference type="Pfam" id="PF13426"/>
    </source>
</evidence>
<evidence type="ECO:0000313" key="2">
    <source>
        <dbReference type="EMBL" id="TLD42383.1"/>
    </source>
</evidence>
<organism evidence="2 3">
    <name type="scientific">Candidatus Jettenia ecosi</name>
    <dbReference type="NCBI Taxonomy" id="2494326"/>
    <lineage>
        <taxon>Bacteria</taxon>
        <taxon>Pseudomonadati</taxon>
        <taxon>Planctomycetota</taxon>
        <taxon>Candidatus Brocadiia</taxon>
        <taxon>Candidatus Brocadiales</taxon>
        <taxon>Candidatus Brocadiaceae</taxon>
        <taxon>Candidatus Jettenia</taxon>
    </lineage>
</organism>
<sequence length="131" mass="14870">MNNKNISSAKDESKTSPDVQDVKGWYEYEPSYDGVIIHINSAGARLFGFASPDDVIGKKINELYAHPFDHEKTLSMLFRDGQVNGFYTLMKTKSGKLFFIRQSSTLVTEGLYKCPLKVKNEFEFIQTSLCL</sequence>
<name>A0A533QCC9_9BACT</name>
<feature type="domain" description="PAS" evidence="1">
    <location>
        <begin position="33"/>
        <end position="105"/>
    </location>
</feature>
<dbReference type="Pfam" id="PF13426">
    <property type="entry name" value="PAS_9"/>
    <property type="match status" value="1"/>
</dbReference>